<name>A0A7C4L1D7_9CHLR</name>
<evidence type="ECO:0000256" key="1">
    <source>
        <dbReference type="SAM" id="MobiDB-lite"/>
    </source>
</evidence>
<sequence>MSRASQPTLPNPQPGWAELPPPVQQACHALGLKETPLAFRQTDDGRLIIIAADGRKLCWPREENR</sequence>
<proteinExistence type="predicted"/>
<feature type="compositionally biased region" description="Pro residues" evidence="1">
    <location>
        <begin position="9"/>
        <end position="21"/>
    </location>
</feature>
<dbReference type="EMBL" id="DSXR01000053">
    <property type="protein sequence ID" value="HGS87095.1"/>
    <property type="molecule type" value="Genomic_DNA"/>
</dbReference>
<organism evidence="2">
    <name type="scientific">Bellilinea caldifistulae</name>
    <dbReference type="NCBI Taxonomy" id="360411"/>
    <lineage>
        <taxon>Bacteria</taxon>
        <taxon>Bacillati</taxon>
        <taxon>Chloroflexota</taxon>
        <taxon>Anaerolineae</taxon>
        <taxon>Anaerolineales</taxon>
        <taxon>Anaerolineaceae</taxon>
        <taxon>Bellilinea</taxon>
    </lineage>
</organism>
<comment type="caution">
    <text evidence="2">The sequence shown here is derived from an EMBL/GenBank/DDBJ whole genome shotgun (WGS) entry which is preliminary data.</text>
</comment>
<protein>
    <submittedName>
        <fullName evidence="2">Uncharacterized protein</fullName>
    </submittedName>
</protein>
<dbReference type="AlphaFoldDB" id="A0A7C4L1D7"/>
<feature type="region of interest" description="Disordered" evidence="1">
    <location>
        <begin position="1"/>
        <end position="21"/>
    </location>
</feature>
<reference evidence="2" key="1">
    <citation type="journal article" date="2020" name="mSystems">
        <title>Genome- and Community-Level Interaction Insights into Carbon Utilization and Element Cycling Functions of Hydrothermarchaeota in Hydrothermal Sediment.</title>
        <authorList>
            <person name="Zhou Z."/>
            <person name="Liu Y."/>
            <person name="Xu W."/>
            <person name="Pan J."/>
            <person name="Luo Z.H."/>
            <person name="Li M."/>
        </authorList>
    </citation>
    <scope>NUCLEOTIDE SEQUENCE [LARGE SCALE GENOMIC DNA]</scope>
    <source>
        <strain evidence="2">SpSt-556</strain>
    </source>
</reference>
<evidence type="ECO:0000313" key="2">
    <source>
        <dbReference type="EMBL" id="HGS87095.1"/>
    </source>
</evidence>
<gene>
    <name evidence="2" type="ORF">ENT17_05690</name>
</gene>
<accession>A0A7C4L1D7</accession>